<accession>A0ABS8UCR9</accession>
<proteinExistence type="predicted"/>
<reference evidence="1" key="1">
    <citation type="submission" date="2021-12" db="EMBL/GenBank/DDBJ databases">
        <authorList>
            <person name="Ulrich A."/>
        </authorList>
    </citation>
    <scope>NUCLEOTIDE SEQUENCE</scope>
    <source>
        <strain evidence="1">A1P009</strain>
    </source>
</reference>
<evidence type="ECO:0000313" key="2">
    <source>
        <dbReference type="Proteomes" id="UP001430360"/>
    </source>
</evidence>
<protein>
    <submittedName>
        <fullName evidence="1">Phage coat protein</fullName>
    </submittedName>
</protein>
<dbReference type="RefSeq" id="WP_232135237.1">
    <property type="nucleotide sequence ID" value="NZ_JAJQKU010000002.1"/>
</dbReference>
<organism evidence="1 2">
    <name type="scientific">Luteimonas fraxinea</name>
    <dbReference type="NCBI Taxonomy" id="2901869"/>
    <lineage>
        <taxon>Bacteria</taxon>
        <taxon>Pseudomonadati</taxon>
        <taxon>Pseudomonadota</taxon>
        <taxon>Gammaproteobacteria</taxon>
        <taxon>Lysobacterales</taxon>
        <taxon>Lysobacteraceae</taxon>
        <taxon>Luteimonas</taxon>
    </lineage>
</organism>
<sequence length="102" mass="11201">MLDDLTNWLREALEALFEGLVELLTDMILLQVMTLSVIFLKLVQAIPVPEFLTSTTLATALGNAGPTVAWALHTFKIGEGLSLIGAGYVFRLTRKLVTLGQW</sequence>
<keyword evidence="1" id="KW-0946">Virion</keyword>
<keyword evidence="1" id="KW-0167">Capsid protein</keyword>
<dbReference type="EMBL" id="JAJQKU010000002">
    <property type="protein sequence ID" value="MCD9096526.1"/>
    <property type="molecule type" value="Genomic_DNA"/>
</dbReference>
<name>A0ABS8UCR9_9GAMM</name>
<evidence type="ECO:0000313" key="1">
    <source>
        <dbReference type="EMBL" id="MCD9096526.1"/>
    </source>
</evidence>
<comment type="caution">
    <text evidence="1">The sequence shown here is derived from an EMBL/GenBank/DDBJ whole genome shotgun (WGS) entry which is preliminary data.</text>
</comment>
<gene>
    <name evidence="1" type="ORF">LTT95_06180</name>
</gene>
<keyword evidence="2" id="KW-1185">Reference proteome</keyword>
<reference evidence="1" key="2">
    <citation type="journal article" date="2022" name="Syst. Appl. Microbiol.">
        <title>Physiological and genomic characterisation of Luteimonas fraxinea sp. nov., a bacterial species associated with trees tolerant to ash dieback.</title>
        <authorList>
            <person name="Ulrich K."/>
            <person name="Becker R."/>
            <person name="Behrendt U."/>
            <person name="Kube M."/>
            <person name="Schneck V."/>
            <person name="Ulrich A."/>
        </authorList>
    </citation>
    <scope>NUCLEOTIDE SEQUENCE</scope>
    <source>
        <strain evidence="1">A1P009</strain>
    </source>
</reference>
<dbReference type="Proteomes" id="UP001430360">
    <property type="component" value="Unassembled WGS sequence"/>
</dbReference>